<sequence>MRQTAGSLDSRIVMSMSIQTNLPDYGRTFPLYVPPIDWFFLIDDSPEYTMSFFLDLDFSGRLDQDIFQAALEEALVRHPLLFCVIELAKKNRLCWVPAPDKVPPVDWADGDVPMEFKNNGYIDIRTETGLRIWVRQSADSARVTMQFHHSACDGTGGYRFVGDLLGCYMKRLPSCEGKVELGNFDTALLKVRRSKMRSIRIHDSGFKKLKIAIAEGWNHLSTRTAPLRPPANPPGNFVLPGMVKQEFSSGDLATLRTAATSQGGTLNDLFLCKMFQAALKWNGPTTGSRKIRLLVPADMRDGQDFEIPACNMTACTFVTKTVAEIQDEKRLMDLVIQDTLALKNGGPQSAFVNALTSAMEGTTMQKLLKYGGCLATGVFSNAGDPSRRFTGRLPKQRGKIACDEFTLEAITGVPPLRKHTRSTLSSSIYGRKLSFSLRCDPSLFAESDTKALLELFCDQLRPLIEKA</sequence>
<dbReference type="InterPro" id="IPR023213">
    <property type="entry name" value="CAT-like_dom_sf"/>
</dbReference>
<accession>A0ABX5Y4N2</accession>
<proteinExistence type="predicted"/>
<name>A0ABX5Y4N2_9BACT</name>
<keyword evidence="1" id="KW-0808">Transferase</keyword>
<dbReference type="GO" id="GO:0016746">
    <property type="term" value="F:acyltransferase activity"/>
    <property type="evidence" value="ECO:0007669"/>
    <property type="project" value="UniProtKB-KW"/>
</dbReference>
<evidence type="ECO:0000313" key="2">
    <source>
        <dbReference type="Proteomes" id="UP000318081"/>
    </source>
</evidence>
<dbReference type="Proteomes" id="UP000318081">
    <property type="component" value="Chromosome"/>
</dbReference>
<dbReference type="Gene3D" id="3.30.559.10">
    <property type="entry name" value="Chloramphenicol acetyltransferase-like domain"/>
    <property type="match status" value="1"/>
</dbReference>
<dbReference type="EMBL" id="CP036432">
    <property type="protein sequence ID" value="QDV88491.1"/>
    <property type="molecule type" value="Genomic_DNA"/>
</dbReference>
<protein>
    <submittedName>
        <fullName evidence="1">Acyltransferase PapA5</fullName>
    </submittedName>
</protein>
<reference evidence="1 2" key="1">
    <citation type="submission" date="2019-02" db="EMBL/GenBank/DDBJ databases">
        <title>Deep-cultivation of Planctomycetes and their phenomic and genomic characterization uncovers novel biology.</title>
        <authorList>
            <person name="Wiegand S."/>
            <person name="Jogler M."/>
            <person name="Boedeker C."/>
            <person name="Pinto D."/>
            <person name="Vollmers J."/>
            <person name="Rivas-Marin E."/>
            <person name="Kohn T."/>
            <person name="Peeters S.H."/>
            <person name="Heuer A."/>
            <person name="Rast P."/>
            <person name="Oberbeckmann S."/>
            <person name="Bunk B."/>
            <person name="Jeske O."/>
            <person name="Meyerdierks A."/>
            <person name="Storesund J.E."/>
            <person name="Kallscheuer N."/>
            <person name="Luecker S."/>
            <person name="Lage O.M."/>
            <person name="Pohl T."/>
            <person name="Merkel B.J."/>
            <person name="Hornburger P."/>
            <person name="Mueller R.-W."/>
            <person name="Bruemmer F."/>
            <person name="Labrenz M."/>
            <person name="Spormann A.M."/>
            <person name="Op den Camp H."/>
            <person name="Overmann J."/>
            <person name="Amann R."/>
            <person name="Jetten M.S.M."/>
            <person name="Mascher T."/>
            <person name="Medema M.H."/>
            <person name="Devos D.P."/>
            <person name="Kaster A.-K."/>
            <person name="Ovreas L."/>
            <person name="Rohde M."/>
            <person name="Galperin M.Y."/>
            <person name="Jogler C."/>
        </authorList>
    </citation>
    <scope>NUCLEOTIDE SEQUENCE [LARGE SCALE GENOMIC DNA]</scope>
    <source>
        <strain evidence="1 2">TBK1r</strain>
    </source>
</reference>
<organism evidence="1 2">
    <name type="scientific">Stieleria magnilauensis</name>
    <dbReference type="NCBI Taxonomy" id="2527963"/>
    <lineage>
        <taxon>Bacteria</taxon>
        <taxon>Pseudomonadati</taxon>
        <taxon>Planctomycetota</taxon>
        <taxon>Planctomycetia</taxon>
        <taxon>Pirellulales</taxon>
        <taxon>Pirellulaceae</taxon>
        <taxon>Stieleria</taxon>
    </lineage>
</organism>
<gene>
    <name evidence="1" type="ORF">TBK1r_75240</name>
</gene>
<keyword evidence="1" id="KW-0012">Acyltransferase</keyword>
<evidence type="ECO:0000313" key="1">
    <source>
        <dbReference type="EMBL" id="QDV88491.1"/>
    </source>
</evidence>
<dbReference type="SUPFAM" id="SSF52777">
    <property type="entry name" value="CoA-dependent acyltransferases"/>
    <property type="match status" value="1"/>
</dbReference>
<keyword evidence="2" id="KW-1185">Reference proteome</keyword>